<dbReference type="InterPro" id="IPR017255">
    <property type="entry name" value="AcTrfase_GNAT_prd"/>
</dbReference>
<keyword evidence="2" id="KW-0012">Acyltransferase</keyword>
<dbReference type="RefSeq" id="WP_144752859.1">
    <property type="nucleotide sequence ID" value="NZ_VMNW02000058.1"/>
</dbReference>
<dbReference type="Gene3D" id="3.40.630.30">
    <property type="match status" value="1"/>
</dbReference>
<evidence type="ECO:0000313" key="5">
    <source>
        <dbReference type="Proteomes" id="UP000319769"/>
    </source>
</evidence>
<gene>
    <name evidence="4" type="ORF">FPZ12_030045</name>
</gene>
<sequence length="165" mass="18212">MPFAPGLQLRHPDEADHRTVVAAIGRWWSTPNAAELGLLLPRLFFQHFTGTSWVLTDEDGTIRAFLIGFRSADDPRRAYIHFVGVDPALRRTGTARALYEHFFATMREAGCTEVHAITGPANTTSQAFHRALGFSLHGDTTIDGVRAYADYDGPGQPRVAFSLTL</sequence>
<name>A0A5N0UTJ9_9PSEU</name>
<evidence type="ECO:0000256" key="2">
    <source>
        <dbReference type="ARBA" id="ARBA00023315"/>
    </source>
</evidence>
<dbReference type="PIRSF" id="PIRSF037663">
    <property type="entry name" value="Acetyltransf_GNAT_prd"/>
    <property type="match status" value="1"/>
</dbReference>
<dbReference type="SUPFAM" id="SSF55729">
    <property type="entry name" value="Acyl-CoA N-acyltransferases (Nat)"/>
    <property type="match status" value="1"/>
</dbReference>
<dbReference type="GO" id="GO:0016747">
    <property type="term" value="F:acyltransferase activity, transferring groups other than amino-acyl groups"/>
    <property type="evidence" value="ECO:0007669"/>
    <property type="project" value="InterPro"/>
</dbReference>
<dbReference type="CDD" id="cd04301">
    <property type="entry name" value="NAT_SF"/>
    <property type="match status" value="1"/>
</dbReference>
<dbReference type="EMBL" id="VMNW02000058">
    <property type="protein sequence ID" value="KAA9155265.1"/>
    <property type="molecule type" value="Genomic_DNA"/>
</dbReference>
<evidence type="ECO:0000259" key="3">
    <source>
        <dbReference type="PROSITE" id="PS51186"/>
    </source>
</evidence>
<dbReference type="OrthoDB" id="8593648at2"/>
<dbReference type="Proteomes" id="UP000319769">
    <property type="component" value="Unassembled WGS sequence"/>
</dbReference>
<reference evidence="4" key="1">
    <citation type="submission" date="2019-09" db="EMBL/GenBank/DDBJ databases">
        <authorList>
            <person name="Teo W.F.A."/>
            <person name="Duangmal K."/>
        </authorList>
    </citation>
    <scope>NUCLEOTIDE SEQUENCE [LARGE SCALE GENOMIC DNA]</scope>
    <source>
        <strain evidence="4">K81G1</strain>
    </source>
</reference>
<keyword evidence="5" id="KW-1185">Reference proteome</keyword>
<evidence type="ECO:0000313" key="4">
    <source>
        <dbReference type="EMBL" id="KAA9155265.1"/>
    </source>
</evidence>
<dbReference type="InterPro" id="IPR050832">
    <property type="entry name" value="Bact_Acetyltransf"/>
</dbReference>
<organism evidence="4 5">
    <name type="scientific">Amycolatopsis acidicola</name>
    <dbReference type="NCBI Taxonomy" id="2596893"/>
    <lineage>
        <taxon>Bacteria</taxon>
        <taxon>Bacillati</taxon>
        <taxon>Actinomycetota</taxon>
        <taxon>Actinomycetes</taxon>
        <taxon>Pseudonocardiales</taxon>
        <taxon>Pseudonocardiaceae</taxon>
        <taxon>Amycolatopsis</taxon>
    </lineage>
</organism>
<feature type="domain" description="N-acetyltransferase" evidence="3">
    <location>
        <begin position="7"/>
        <end position="165"/>
    </location>
</feature>
<dbReference type="Pfam" id="PF00583">
    <property type="entry name" value="Acetyltransf_1"/>
    <property type="match status" value="1"/>
</dbReference>
<comment type="caution">
    <text evidence="4">The sequence shown here is derived from an EMBL/GenBank/DDBJ whole genome shotgun (WGS) entry which is preliminary data.</text>
</comment>
<evidence type="ECO:0000256" key="1">
    <source>
        <dbReference type="ARBA" id="ARBA00022679"/>
    </source>
</evidence>
<dbReference type="PANTHER" id="PTHR43877">
    <property type="entry name" value="AMINOALKYLPHOSPHONATE N-ACETYLTRANSFERASE-RELATED-RELATED"/>
    <property type="match status" value="1"/>
</dbReference>
<dbReference type="PROSITE" id="PS51186">
    <property type="entry name" value="GNAT"/>
    <property type="match status" value="1"/>
</dbReference>
<keyword evidence="1" id="KW-0808">Transferase</keyword>
<dbReference type="InterPro" id="IPR000182">
    <property type="entry name" value="GNAT_dom"/>
</dbReference>
<accession>A0A5N0UTJ9</accession>
<proteinExistence type="predicted"/>
<dbReference type="InterPro" id="IPR016181">
    <property type="entry name" value="Acyl_CoA_acyltransferase"/>
</dbReference>
<protein>
    <submittedName>
        <fullName evidence="4">GNAT family N-acetyltransferase</fullName>
    </submittedName>
</protein>
<dbReference type="AlphaFoldDB" id="A0A5N0UTJ9"/>